<dbReference type="InterPro" id="IPR042185">
    <property type="entry name" value="Serpin_sf_2"/>
</dbReference>
<dbReference type="Gene3D" id="3.30.497.10">
    <property type="entry name" value="Antithrombin, subunit I, domain 2"/>
    <property type="match status" value="2"/>
</dbReference>
<accession>A0ABQ9IBS6</accession>
<dbReference type="Proteomes" id="UP001159363">
    <property type="component" value="Chromosome 2"/>
</dbReference>
<dbReference type="InterPro" id="IPR000215">
    <property type="entry name" value="Serpin_fam"/>
</dbReference>
<evidence type="ECO:0000256" key="1">
    <source>
        <dbReference type="ARBA" id="ARBA00009500"/>
    </source>
</evidence>
<dbReference type="Pfam" id="PF00079">
    <property type="entry name" value="Serpin"/>
    <property type="match status" value="2"/>
</dbReference>
<sequence length="524" mass="57631">MPPLHSLWTSSRCVISNIVSNELAKGEPRNLIVSPVSVSAVLAMLIQGAKGGAAKELEAALRLDVSQAKEAYGELSKHYQVRGFVIDLTLEFANQLFLAKSFPVNPQFKNVLTESFRSGVDLVDFQTGEGSSIINAWVSKATHGKINTLIDEALPPETALVLANAIFFQAAWDKQFIKSVTFDQDFHVKSGQLVKVPFMRDTRYLATSDRNNLNAVSVLLPFEVSSAVGNKYMLHKRDVEPLRSGTGSTVDFFGGGTSSAIDYFRSGTSSVIYFFRSDTSSVIDFFRSCTSITIDFFRSVISSAIDFFKSGTSSAIDFFRNGTSIAIGFFRSGTWRAIDIFRSGTSSAIDFFRSGTSSAIDFFEWHSYSSGQQLSLLVVLPNEKNGLADLIRKLTLSDVSEMIATDNNKLTEIQMPRFKLESKHELKEHLQQLGLEELFRNADLSRISSSGSPLAVSRVLQKATIEIDEKGGVAAAVTGAVIMPVSTFHENFIFVVDHPFLAMIVDHQKKIPLFITTVVNPSLS</sequence>
<dbReference type="PANTHER" id="PTHR11461">
    <property type="entry name" value="SERINE PROTEASE INHIBITOR, SERPIN"/>
    <property type="match status" value="1"/>
</dbReference>
<name>A0ABQ9IBS6_9NEOP</name>
<dbReference type="InterPro" id="IPR023796">
    <property type="entry name" value="Serpin_dom"/>
</dbReference>
<dbReference type="SMART" id="SM00093">
    <property type="entry name" value="SERPIN"/>
    <property type="match status" value="1"/>
</dbReference>
<feature type="non-terminal residue" evidence="6">
    <location>
        <position position="524"/>
    </location>
</feature>
<evidence type="ECO:0000256" key="4">
    <source>
        <dbReference type="RuleBase" id="RU000411"/>
    </source>
</evidence>
<dbReference type="PANTHER" id="PTHR11461:SF211">
    <property type="entry name" value="GH10112P-RELATED"/>
    <property type="match status" value="1"/>
</dbReference>
<protein>
    <recommendedName>
        <fullName evidence="5">Serpin domain-containing protein</fullName>
    </recommendedName>
</protein>
<gene>
    <name evidence="6" type="ORF">PR048_006735</name>
</gene>
<feature type="domain" description="Serpin" evidence="5">
    <location>
        <begin position="19"/>
        <end position="521"/>
    </location>
</feature>
<keyword evidence="7" id="KW-1185">Reference proteome</keyword>
<evidence type="ECO:0000313" key="6">
    <source>
        <dbReference type="EMBL" id="KAJ8894125.1"/>
    </source>
</evidence>
<dbReference type="InterPro" id="IPR036186">
    <property type="entry name" value="Serpin_sf"/>
</dbReference>
<dbReference type="SUPFAM" id="SSF56574">
    <property type="entry name" value="Serpins"/>
    <property type="match status" value="2"/>
</dbReference>
<organism evidence="6 7">
    <name type="scientific">Dryococelus australis</name>
    <dbReference type="NCBI Taxonomy" id="614101"/>
    <lineage>
        <taxon>Eukaryota</taxon>
        <taxon>Metazoa</taxon>
        <taxon>Ecdysozoa</taxon>
        <taxon>Arthropoda</taxon>
        <taxon>Hexapoda</taxon>
        <taxon>Insecta</taxon>
        <taxon>Pterygota</taxon>
        <taxon>Neoptera</taxon>
        <taxon>Polyneoptera</taxon>
        <taxon>Phasmatodea</taxon>
        <taxon>Verophasmatodea</taxon>
        <taxon>Anareolatae</taxon>
        <taxon>Phasmatidae</taxon>
        <taxon>Eurycanthinae</taxon>
        <taxon>Dryococelus</taxon>
    </lineage>
</organism>
<evidence type="ECO:0000313" key="7">
    <source>
        <dbReference type="Proteomes" id="UP001159363"/>
    </source>
</evidence>
<keyword evidence="3" id="KW-0722">Serine protease inhibitor</keyword>
<comment type="caution">
    <text evidence="6">The sequence shown here is derived from an EMBL/GenBank/DDBJ whole genome shotgun (WGS) entry which is preliminary data.</text>
</comment>
<dbReference type="EMBL" id="JARBHB010000002">
    <property type="protein sequence ID" value="KAJ8894125.1"/>
    <property type="molecule type" value="Genomic_DNA"/>
</dbReference>
<dbReference type="CDD" id="cd00172">
    <property type="entry name" value="serpin"/>
    <property type="match status" value="1"/>
</dbReference>
<evidence type="ECO:0000259" key="5">
    <source>
        <dbReference type="SMART" id="SM00093"/>
    </source>
</evidence>
<evidence type="ECO:0000256" key="3">
    <source>
        <dbReference type="ARBA" id="ARBA00022900"/>
    </source>
</evidence>
<dbReference type="InterPro" id="IPR042178">
    <property type="entry name" value="Serpin_sf_1"/>
</dbReference>
<dbReference type="Gene3D" id="2.30.39.10">
    <property type="entry name" value="Alpha-1-antitrypsin, domain 1"/>
    <property type="match status" value="2"/>
</dbReference>
<keyword evidence="2" id="KW-0646">Protease inhibitor</keyword>
<proteinExistence type="inferred from homology"/>
<reference evidence="6 7" key="1">
    <citation type="submission" date="2023-02" db="EMBL/GenBank/DDBJ databases">
        <title>LHISI_Scaffold_Assembly.</title>
        <authorList>
            <person name="Stuart O.P."/>
            <person name="Cleave R."/>
            <person name="Magrath M.J.L."/>
            <person name="Mikheyev A.S."/>
        </authorList>
    </citation>
    <scope>NUCLEOTIDE SEQUENCE [LARGE SCALE GENOMIC DNA]</scope>
    <source>
        <strain evidence="6">Daus_M_001</strain>
        <tissue evidence="6">Leg muscle</tissue>
    </source>
</reference>
<comment type="similarity">
    <text evidence="1 4">Belongs to the serpin family.</text>
</comment>
<evidence type="ECO:0000256" key="2">
    <source>
        <dbReference type="ARBA" id="ARBA00022690"/>
    </source>
</evidence>